<dbReference type="Pfam" id="PF00903">
    <property type="entry name" value="Glyoxalase"/>
    <property type="match status" value="1"/>
</dbReference>
<dbReference type="EMBL" id="VAFL01000025">
    <property type="protein sequence ID" value="TKW64145.1"/>
    <property type="molecule type" value="Genomic_DNA"/>
</dbReference>
<evidence type="ECO:0000313" key="3">
    <source>
        <dbReference type="Proteomes" id="UP000315344"/>
    </source>
</evidence>
<reference evidence="2 3" key="1">
    <citation type="journal article" date="2017" name="Nat. Commun.">
        <title>In situ click chemistry generation of cyclooxygenase-2 inhibitors.</title>
        <authorList>
            <person name="Bhardwaj A."/>
            <person name="Kaur J."/>
            <person name="Wuest M."/>
            <person name="Wuest F."/>
        </authorList>
    </citation>
    <scope>NUCLEOTIDE SEQUENCE [LARGE SCALE GENOMIC DNA]</scope>
    <source>
        <strain evidence="2">S2_012_000_R3_94</strain>
    </source>
</reference>
<evidence type="ECO:0000259" key="1">
    <source>
        <dbReference type="PROSITE" id="PS51819"/>
    </source>
</evidence>
<dbReference type="InterPro" id="IPR004360">
    <property type="entry name" value="Glyas_Fos-R_dOase_dom"/>
</dbReference>
<dbReference type="AlphaFoldDB" id="A0A533I078"/>
<dbReference type="InterPro" id="IPR029068">
    <property type="entry name" value="Glyas_Bleomycin-R_OHBP_Dase"/>
</dbReference>
<comment type="caution">
    <text evidence="2">The sequence shown here is derived from an EMBL/GenBank/DDBJ whole genome shotgun (WGS) entry which is preliminary data.</text>
</comment>
<proteinExistence type="predicted"/>
<name>A0A533I078_PARDE</name>
<dbReference type="PANTHER" id="PTHR35006">
    <property type="entry name" value="GLYOXALASE FAMILY PROTEIN (AFU_ORTHOLOGUE AFUA_5G14830)"/>
    <property type="match status" value="1"/>
</dbReference>
<evidence type="ECO:0000313" key="2">
    <source>
        <dbReference type="EMBL" id="TKW64145.1"/>
    </source>
</evidence>
<protein>
    <submittedName>
        <fullName evidence="2">VOC family protein</fullName>
    </submittedName>
</protein>
<dbReference type="Gene3D" id="3.10.180.10">
    <property type="entry name" value="2,3-Dihydroxybiphenyl 1,2-Dioxygenase, domain 1"/>
    <property type="match status" value="1"/>
</dbReference>
<sequence length="130" mass="13470">MIDHIGLAVSDLGVARAFYEAALKPLGYGVLMDVTEEMTGGHGAHLGFGRDDKPDFWVGTGKPATRSCHVAFSVADTATVDAFHAAALAAGGTDNGAPGLRPEYHPGYYGAFILDPEGNNIEAVFHGAAP</sequence>
<dbReference type="PANTHER" id="PTHR35006:SF2">
    <property type="entry name" value="GLYOXALASE FAMILY PROTEIN (AFU_ORTHOLOGUE AFUA_5G14830)"/>
    <property type="match status" value="1"/>
</dbReference>
<dbReference type="Proteomes" id="UP000315344">
    <property type="component" value="Unassembled WGS sequence"/>
</dbReference>
<accession>A0A533I078</accession>
<dbReference type="SUPFAM" id="SSF54593">
    <property type="entry name" value="Glyoxalase/Bleomycin resistance protein/Dihydroxybiphenyl dioxygenase"/>
    <property type="match status" value="1"/>
</dbReference>
<dbReference type="CDD" id="cd07262">
    <property type="entry name" value="VOC_like"/>
    <property type="match status" value="1"/>
</dbReference>
<dbReference type="PROSITE" id="PS51819">
    <property type="entry name" value="VOC"/>
    <property type="match status" value="1"/>
</dbReference>
<gene>
    <name evidence="2" type="ORF">DI616_18655</name>
</gene>
<feature type="domain" description="VOC" evidence="1">
    <location>
        <begin position="1"/>
        <end position="126"/>
    </location>
</feature>
<organism evidence="2 3">
    <name type="scientific">Paracoccus denitrificans</name>
    <dbReference type="NCBI Taxonomy" id="266"/>
    <lineage>
        <taxon>Bacteria</taxon>
        <taxon>Pseudomonadati</taxon>
        <taxon>Pseudomonadota</taxon>
        <taxon>Alphaproteobacteria</taxon>
        <taxon>Rhodobacterales</taxon>
        <taxon>Paracoccaceae</taxon>
        <taxon>Paracoccus</taxon>
    </lineage>
</organism>
<dbReference type="InterPro" id="IPR037523">
    <property type="entry name" value="VOC_core"/>
</dbReference>